<gene>
    <name evidence="2" type="primary">PeluOrf-100</name>
</gene>
<dbReference type="EMBL" id="KM596836">
    <property type="protein sequence ID" value="AKN80666.1"/>
    <property type="molecule type" value="Genomic_DNA"/>
</dbReference>
<dbReference type="KEGG" id="vg:26040026"/>
<keyword evidence="1" id="KW-0812">Transmembrane</keyword>
<organism evidence="2 3">
    <name type="scientific">Perigonia lusca single nucleopolyhedrovirus</name>
    <dbReference type="NCBI Taxonomy" id="1675865"/>
    <lineage>
        <taxon>Viruses</taxon>
        <taxon>Viruses incertae sedis</taxon>
        <taxon>Naldaviricetes</taxon>
        <taxon>Lefavirales</taxon>
        <taxon>Baculoviridae</taxon>
        <taxon>Alphabaculovirus</taxon>
        <taxon>Alphabaculovirus peluscae</taxon>
        <taxon>Perigonia lusca nucleopolyhedrovirus</taxon>
    </lineage>
</organism>
<evidence type="ECO:0000256" key="1">
    <source>
        <dbReference type="SAM" id="Phobius"/>
    </source>
</evidence>
<dbReference type="Proteomes" id="UP000204667">
    <property type="component" value="Segment"/>
</dbReference>
<dbReference type="RefSeq" id="YP_009165700.1">
    <property type="nucleotide sequence ID" value="NC_027923.1"/>
</dbReference>
<dbReference type="GeneID" id="26040026"/>
<keyword evidence="1" id="KW-1133">Transmembrane helix</keyword>
<sequence length="125" mass="13901">MFDKRKRTIIFVAQIIVKHVKIVVVLVVIFVTAVEIAIVITVVHVPTVVAPINAFKSVADQKTPRVTKQCFVALVNVSVDCLVYTKQFVNVVVSQQCIVKIKNSGSFDSRRRFLATHGVSTTNVY</sequence>
<keyword evidence="3" id="KW-1185">Reference proteome</keyword>
<protein>
    <submittedName>
        <fullName evidence="2">Uncharacterized protein</fullName>
    </submittedName>
</protein>
<evidence type="ECO:0000313" key="2">
    <source>
        <dbReference type="EMBL" id="AKN80666.1"/>
    </source>
</evidence>
<name>A0A0M3WNN4_9ABAC</name>
<reference evidence="2 3" key="1">
    <citation type="journal article" date="2016" name="Sci. Rep.">
        <title>Genome sequence of Perigonia lusca single nucleopolyhedrovirus: insights into the evolution of a nucleotide metabolism enzyme in the family Baculoviridae.</title>
        <authorList>
            <person name="Ardisson-Araujo D.M."/>
            <person name="Lima R.N."/>
            <person name="Melo F.L."/>
            <person name="Clem R.J."/>
            <person name="Huang N."/>
            <person name="Bao S.N."/>
            <person name="Sosa-Gomez D.R."/>
            <person name="Ribeiro B.M."/>
        </authorList>
    </citation>
    <scope>NUCLEOTIDE SEQUENCE [LARGE SCALE GENOMIC DNA]</scope>
</reference>
<accession>A0A0M3WNN4</accession>
<evidence type="ECO:0000313" key="3">
    <source>
        <dbReference type="Proteomes" id="UP000204667"/>
    </source>
</evidence>
<keyword evidence="1" id="KW-0472">Membrane</keyword>
<proteinExistence type="predicted"/>
<feature type="transmembrane region" description="Helical" evidence="1">
    <location>
        <begin position="20"/>
        <end position="43"/>
    </location>
</feature>